<keyword evidence="2" id="KW-1185">Reference proteome</keyword>
<dbReference type="Proteomes" id="UP001140087">
    <property type="component" value="Unassembled WGS sequence"/>
</dbReference>
<evidence type="ECO:0000313" key="1">
    <source>
        <dbReference type="EMBL" id="KAJ2794443.1"/>
    </source>
</evidence>
<dbReference type="EMBL" id="JANBUN010002508">
    <property type="protein sequence ID" value="KAJ2794443.1"/>
    <property type="molecule type" value="Genomic_DNA"/>
</dbReference>
<feature type="non-terminal residue" evidence="1">
    <location>
        <position position="514"/>
    </location>
</feature>
<gene>
    <name evidence="1" type="primary">CFT1_1</name>
    <name evidence="1" type="ORF">H4R21_005498</name>
</gene>
<name>A0ACC1KS78_9FUNG</name>
<organism evidence="1 2">
    <name type="scientific">Coemansia helicoidea</name>
    <dbReference type="NCBI Taxonomy" id="1286919"/>
    <lineage>
        <taxon>Eukaryota</taxon>
        <taxon>Fungi</taxon>
        <taxon>Fungi incertae sedis</taxon>
        <taxon>Zoopagomycota</taxon>
        <taxon>Kickxellomycotina</taxon>
        <taxon>Kickxellomycetes</taxon>
        <taxon>Kickxellales</taxon>
        <taxon>Kickxellaceae</taxon>
        <taxon>Coemansia</taxon>
    </lineage>
</organism>
<protein>
    <submittedName>
        <fullName evidence="1">mRNA cleavage and polyadenylation factor subunit</fullName>
    </submittedName>
</protein>
<sequence length="514" mass="54282">MDVQPVRRSKARLGLDWLLLSFAEAKMSLVSFDAGTQSIVTESIHYYEHESLKKRTFNDNQTCDMRADPEYRCVALRLYDDQLAVLPFAAPGGVLGADSAKPYADSFVVNMRDAGVNVRNIRDFVFLSGYLEPTLALLHEQAPTWVGQVENACDTCVVTVVSLDMSRKTVSVINSAEKLPYDCQVLLTIPEPVGGVLVLASSSVSHVVNGTLSCISVLNRAATHGIGAAMGSYLDMTNADLGLTLNPLASVAVVVGGNTVALWTQHGRVFLLKLAGNGRLVKRIVAKRIVGTDVRSKLQEPVAHTWDDIAVIPSCATELHLSQDDDGDGAPDECVLFVGGNSGRSLLLGFVDLGAPSGARSGAAPAPLASNSRDVDAGLYGDVAMPDLATAGAAAAATVASPAASPDGGDDDSWATRYRVTVHDELVGTGMVAAMDIGVPAAVNALGYHGTDALELVTCLGNEWRGSLCVQQRHVQPEIIATFDLPGPPVRGIWTARCLKEYNIGGVMQAADKA</sequence>
<evidence type="ECO:0000313" key="2">
    <source>
        <dbReference type="Proteomes" id="UP001140087"/>
    </source>
</evidence>
<reference evidence="1" key="1">
    <citation type="submission" date="2022-07" db="EMBL/GenBank/DDBJ databases">
        <title>Phylogenomic reconstructions and comparative analyses of Kickxellomycotina fungi.</title>
        <authorList>
            <person name="Reynolds N.K."/>
            <person name="Stajich J.E."/>
            <person name="Barry K."/>
            <person name="Grigoriev I.V."/>
            <person name="Crous P."/>
            <person name="Smith M.E."/>
        </authorList>
    </citation>
    <scope>NUCLEOTIDE SEQUENCE</scope>
    <source>
        <strain evidence="1">BCRC 34780</strain>
    </source>
</reference>
<comment type="caution">
    <text evidence="1">The sequence shown here is derived from an EMBL/GenBank/DDBJ whole genome shotgun (WGS) entry which is preliminary data.</text>
</comment>
<proteinExistence type="predicted"/>
<accession>A0ACC1KS78</accession>